<keyword evidence="2" id="KW-0808">Transferase</keyword>
<dbReference type="SUPFAM" id="SSF53335">
    <property type="entry name" value="S-adenosyl-L-methionine-dependent methyltransferases"/>
    <property type="match status" value="1"/>
</dbReference>
<dbReference type="GO" id="GO:0008168">
    <property type="term" value="F:methyltransferase activity"/>
    <property type="evidence" value="ECO:0007669"/>
    <property type="project" value="UniProtKB-KW"/>
</dbReference>
<dbReference type="Gene3D" id="3.40.50.150">
    <property type="entry name" value="Vaccinia Virus protein VP39"/>
    <property type="match status" value="1"/>
</dbReference>
<dbReference type="AlphaFoldDB" id="A0A4R3NJR4"/>
<dbReference type="InterPro" id="IPR041698">
    <property type="entry name" value="Methyltransf_25"/>
</dbReference>
<evidence type="ECO:0000313" key="2">
    <source>
        <dbReference type="EMBL" id="TCT34464.1"/>
    </source>
</evidence>
<feature type="domain" description="Methyltransferase" evidence="1">
    <location>
        <begin position="43"/>
        <end position="136"/>
    </location>
</feature>
<reference evidence="2 3" key="1">
    <citation type="submission" date="2019-03" db="EMBL/GenBank/DDBJ databases">
        <title>Genomic analyses of the natural microbiome of Caenorhabditis elegans.</title>
        <authorList>
            <person name="Samuel B."/>
        </authorList>
    </citation>
    <scope>NUCLEOTIDE SEQUENCE [LARGE SCALE GENOMIC DNA]</scope>
    <source>
        <strain evidence="2 3">JUb102</strain>
    </source>
</reference>
<dbReference type="RefSeq" id="WP_132496387.1">
    <property type="nucleotide sequence ID" value="NZ_SMAS01000005.1"/>
</dbReference>
<dbReference type="GO" id="GO:0032259">
    <property type="term" value="P:methylation"/>
    <property type="evidence" value="ECO:0007669"/>
    <property type="project" value="UniProtKB-KW"/>
</dbReference>
<sequence>MISQYEDALYEDPKLARFYDLDNSLQRADYAAYLQLASSAFHILDLGCGTGTLLTAISEQYPHTTLVGVDPAQAMLDIAQQKTSRVRWLNSTAEKLNLDMKFDLIILSGHAFQVFLTQEQRIAALQTMQRHLTADGTIVFDSRNPAVEEWREWTPELSRESLTTQEFGEVTLWNDVAEQNGIVRYQTFYQQGESGSIFRAESDIAFPTLSDITQAIESCDLKIRHLYGDWQLNAFQENSPEMIFTLEHTDPLLVKS</sequence>
<gene>
    <name evidence="2" type="ORF">EC835_105183</name>
</gene>
<dbReference type="EMBL" id="SMAS01000005">
    <property type="protein sequence ID" value="TCT34464.1"/>
    <property type="molecule type" value="Genomic_DNA"/>
</dbReference>
<dbReference type="OrthoDB" id="9791837at2"/>
<dbReference type="Pfam" id="PF13649">
    <property type="entry name" value="Methyltransf_25"/>
    <property type="match status" value="1"/>
</dbReference>
<organism evidence="2 3">
    <name type="scientific">Providencia alcalifaciens</name>
    <dbReference type="NCBI Taxonomy" id="126385"/>
    <lineage>
        <taxon>Bacteria</taxon>
        <taxon>Pseudomonadati</taxon>
        <taxon>Pseudomonadota</taxon>
        <taxon>Gammaproteobacteria</taxon>
        <taxon>Enterobacterales</taxon>
        <taxon>Morganellaceae</taxon>
        <taxon>Providencia</taxon>
    </lineage>
</organism>
<proteinExistence type="predicted"/>
<dbReference type="CDD" id="cd02440">
    <property type="entry name" value="AdoMet_MTases"/>
    <property type="match status" value="1"/>
</dbReference>
<accession>A0A4R3NJR4</accession>
<protein>
    <submittedName>
        <fullName evidence="2">Methyltransferase family protein</fullName>
    </submittedName>
</protein>
<name>A0A4R3NJR4_9GAMM</name>
<comment type="caution">
    <text evidence="2">The sequence shown here is derived from an EMBL/GenBank/DDBJ whole genome shotgun (WGS) entry which is preliminary data.</text>
</comment>
<dbReference type="Proteomes" id="UP000295055">
    <property type="component" value="Unassembled WGS sequence"/>
</dbReference>
<evidence type="ECO:0000259" key="1">
    <source>
        <dbReference type="Pfam" id="PF13649"/>
    </source>
</evidence>
<dbReference type="PANTHER" id="PTHR42912">
    <property type="entry name" value="METHYLTRANSFERASE"/>
    <property type="match status" value="1"/>
</dbReference>
<evidence type="ECO:0000313" key="3">
    <source>
        <dbReference type="Proteomes" id="UP000295055"/>
    </source>
</evidence>
<keyword evidence="2" id="KW-0489">Methyltransferase</keyword>
<dbReference type="InterPro" id="IPR050508">
    <property type="entry name" value="Methyltransf_Superfamily"/>
</dbReference>
<dbReference type="PANTHER" id="PTHR42912:SF80">
    <property type="entry name" value="METHYLTRANSFERASE DOMAIN-CONTAINING PROTEIN"/>
    <property type="match status" value="1"/>
</dbReference>
<dbReference type="InterPro" id="IPR029063">
    <property type="entry name" value="SAM-dependent_MTases_sf"/>
</dbReference>